<protein>
    <submittedName>
        <fullName evidence="1">Uncharacterized protein</fullName>
    </submittedName>
</protein>
<dbReference type="EMBL" id="CADEAL010004418">
    <property type="protein sequence ID" value="CAB1459126.1"/>
    <property type="molecule type" value="Genomic_DNA"/>
</dbReference>
<reference evidence="1" key="1">
    <citation type="submission" date="2020-03" db="EMBL/GenBank/DDBJ databases">
        <authorList>
            <person name="Weist P."/>
        </authorList>
    </citation>
    <scope>NUCLEOTIDE SEQUENCE</scope>
</reference>
<dbReference type="Proteomes" id="UP001153269">
    <property type="component" value="Unassembled WGS sequence"/>
</dbReference>
<accession>A0A9N7VVM8</accession>
<evidence type="ECO:0000313" key="1">
    <source>
        <dbReference type="EMBL" id="CAB1459126.1"/>
    </source>
</evidence>
<evidence type="ECO:0000313" key="2">
    <source>
        <dbReference type="Proteomes" id="UP001153269"/>
    </source>
</evidence>
<keyword evidence="2" id="KW-1185">Reference proteome</keyword>
<proteinExistence type="predicted"/>
<dbReference type="AlphaFoldDB" id="A0A9N7VVM8"/>
<name>A0A9N7VVM8_PLEPL</name>
<comment type="caution">
    <text evidence="1">The sequence shown here is derived from an EMBL/GenBank/DDBJ whole genome shotgun (WGS) entry which is preliminary data.</text>
</comment>
<organism evidence="1 2">
    <name type="scientific">Pleuronectes platessa</name>
    <name type="common">European plaice</name>
    <dbReference type="NCBI Taxonomy" id="8262"/>
    <lineage>
        <taxon>Eukaryota</taxon>
        <taxon>Metazoa</taxon>
        <taxon>Chordata</taxon>
        <taxon>Craniata</taxon>
        <taxon>Vertebrata</taxon>
        <taxon>Euteleostomi</taxon>
        <taxon>Actinopterygii</taxon>
        <taxon>Neopterygii</taxon>
        <taxon>Teleostei</taxon>
        <taxon>Neoteleostei</taxon>
        <taxon>Acanthomorphata</taxon>
        <taxon>Carangaria</taxon>
        <taxon>Pleuronectiformes</taxon>
        <taxon>Pleuronectoidei</taxon>
        <taxon>Pleuronectidae</taxon>
        <taxon>Pleuronectes</taxon>
    </lineage>
</organism>
<sequence>MRQFNEKGFKYFKSVDQAALETRSNIFRRDPAFSWHRRVPVAPAWRLRLVCVADRKWHGRGEERSAWGAGMGTVPYVPQSPPTAAAYNAPGSSGVWRAGISREEGGQAVQTQARSEPDELGEGTATLHRHARNRPQANAVPYGEKLFTALYNSTH</sequence>
<gene>
    <name evidence="1" type="ORF">PLEPLA_LOCUS46962</name>
</gene>